<evidence type="ECO:0000313" key="2">
    <source>
        <dbReference type="Proteomes" id="UP000422648"/>
    </source>
</evidence>
<evidence type="ECO:0000313" key="1">
    <source>
        <dbReference type="EMBL" id="BBI90562.1"/>
    </source>
</evidence>
<keyword evidence="2" id="KW-1185">Reference proteome</keyword>
<name>A0A5S9BZ36_9CAUD</name>
<dbReference type="GeneID" id="55802975"/>
<protein>
    <submittedName>
        <fullName evidence="1">Uncharacterized protein</fullName>
    </submittedName>
</protein>
<dbReference type="KEGG" id="vg:55802975"/>
<accession>A0A5S9BZ36</accession>
<sequence>MPITITLPTGTITLKRGKVSEDQASLIQNHNLNAEEIEKWLRDIKVALEKIANEANTGTTTSSSITKFEIHIPVNLTDGQEVTDSNGFKVRRFGVPSGGTSDSLEYIITDTNTTRNTNFQKAIGLTTRLLNGRIVYPTLIPNLTNLRVVFAHKSEMASTPTHTGSATTDPNVKVISFI</sequence>
<reference evidence="1 2" key="1">
    <citation type="journal article" date="2019" name="Arch. Virol.">
        <title>A novel jumbo Tenacibaculum maritimum lytic phage with head-fiber-like appendages.</title>
        <authorList>
            <person name="Kawato Y."/>
            <person name="Istiqomah I."/>
            <person name="Gaafar A.Y."/>
            <person name="Hanaoka M."/>
            <person name="Ishimaru K."/>
            <person name="Yasuike M."/>
            <person name="Nishiki I."/>
            <person name="Nakamura Y."/>
            <person name="Fujiwara A."/>
            <person name="Nakai T."/>
        </authorList>
    </citation>
    <scope>NUCLEOTIDE SEQUENCE [LARGE SCALE GENOMIC DNA]</scope>
    <source>
        <strain evidence="1 2">PTm1</strain>
    </source>
</reference>
<dbReference type="Proteomes" id="UP000422648">
    <property type="component" value="Segment"/>
</dbReference>
<proteinExistence type="predicted"/>
<organism evidence="1 2">
    <name type="scientific">Tenacibaculum phage PTm1</name>
    <dbReference type="NCBI Taxonomy" id="2547425"/>
    <lineage>
        <taxon>Viruses</taxon>
        <taxon>Duplodnaviria</taxon>
        <taxon>Heunggongvirae</taxon>
        <taxon>Uroviricota</taxon>
        <taxon>Caudoviricetes</taxon>
        <taxon>Shirahamavirus</taxon>
        <taxon>Shirahamavirus PTm1</taxon>
    </lineage>
</organism>
<dbReference type="RefSeq" id="YP_009873854.1">
    <property type="nucleotide sequence ID" value="NC_049340.1"/>
</dbReference>
<dbReference type="EMBL" id="AP019524">
    <property type="protein sequence ID" value="BBI90562.1"/>
    <property type="molecule type" value="Genomic_DNA"/>
</dbReference>